<evidence type="ECO:0000256" key="1">
    <source>
        <dbReference type="SAM" id="MobiDB-lite"/>
    </source>
</evidence>
<dbReference type="InterPro" id="IPR016187">
    <property type="entry name" value="CTDL_fold"/>
</dbReference>
<reference evidence="3" key="1">
    <citation type="submission" date="2019-02" db="EMBL/GenBank/DDBJ databases">
        <authorList>
            <person name="Gruber-Vodicka R. H."/>
            <person name="Seah K. B. B."/>
        </authorList>
    </citation>
    <scope>NUCLEOTIDE SEQUENCE</scope>
    <source>
        <strain evidence="3">BECK_BZ106</strain>
    </source>
</reference>
<dbReference type="Gene3D" id="3.90.1580.10">
    <property type="entry name" value="paralog of FGE (formylglycine-generating enzyme)"/>
    <property type="match status" value="1"/>
</dbReference>
<dbReference type="PANTHER" id="PTHR23150">
    <property type="entry name" value="SULFATASE MODIFYING FACTOR 1, 2"/>
    <property type="match status" value="1"/>
</dbReference>
<dbReference type="PANTHER" id="PTHR23150:SF19">
    <property type="entry name" value="FORMYLGLYCINE-GENERATING ENZYME"/>
    <property type="match status" value="1"/>
</dbReference>
<proteinExistence type="predicted"/>
<dbReference type="GO" id="GO:0120147">
    <property type="term" value="F:formylglycine-generating oxidase activity"/>
    <property type="evidence" value="ECO:0007669"/>
    <property type="project" value="TreeGrafter"/>
</dbReference>
<dbReference type="Gene3D" id="3.40.50.300">
    <property type="entry name" value="P-loop containing nucleotide triphosphate hydrolases"/>
    <property type="match status" value="1"/>
</dbReference>
<dbReference type="Pfam" id="PF03781">
    <property type="entry name" value="FGE-sulfatase"/>
    <property type="match status" value="1"/>
</dbReference>
<dbReference type="InterPro" id="IPR027417">
    <property type="entry name" value="P-loop_NTPase"/>
</dbReference>
<dbReference type="InterPro" id="IPR051043">
    <property type="entry name" value="Sulfatase_Mod_Factor_Kinase"/>
</dbReference>
<accession>A0A450SPW5</accession>
<feature type="domain" description="Sulfatase-modifying factor enzyme-like" evidence="2">
    <location>
        <begin position="958"/>
        <end position="1273"/>
    </location>
</feature>
<dbReference type="SUPFAM" id="SSF56436">
    <property type="entry name" value="C-type lectin-like"/>
    <property type="match status" value="1"/>
</dbReference>
<evidence type="ECO:0000259" key="2">
    <source>
        <dbReference type="Pfam" id="PF03781"/>
    </source>
</evidence>
<protein>
    <submittedName>
        <fullName evidence="3">Formylglycine-generating enzyme, required for sulfatase activity, contains SUMF1/FGE domain</fullName>
    </submittedName>
</protein>
<dbReference type="InterPro" id="IPR042095">
    <property type="entry name" value="SUMF_sf"/>
</dbReference>
<dbReference type="InterPro" id="IPR005532">
    <property type="entry name" value="SUMF_dom"/>
</dbReference>
<evidence type="ECO:0000313" key="3">
    <source>
        <dbReference type="EMBL" id="VFJ56032.1"/>
    </source>
</evidence>
<sequence>MSTWHNIEQLHDLLVDLQFLSTDSDGKWPSAHHVYTTASLWAACQESTFRRYYSLLTEEYRRTGRQPAFEPDSVKENESNTGRPPKIQDVLAFLELVKERRDQFNIEKIHRIASLFEEVLRLGSRTDKTIIPDQADCVIAEDNLRPDHATVYSFIPVDSPPKDSDDAIATVAANYIRLEQMEEIRKWRHRTHIVLITDSEGARDNAVAWLKEIETKIEASNADPEYSIATFAQAINGLCRPNSLLERLSDNIAGYDPERKLAPVPADILTSRSTDQPYKPTPDISDIVGHLPEELVRSPWKPRNIAALGSFGSGKTTLFVETVKRLTKGKPDRANGQKKETTPEKQIRQERLTQGNCVPFVFRALNLRQEPGDANFWNVEWDFLKESMHDSMGFSLSLETLPRLCELVSPIFFIDGLDEARGFHKQRDPNLRIEAIRQLHGWIRGKFPNATIVVSTRPEVLSNRGSIEEVFPGLEWTKVALRSPTIEAAKAWLQDQKGKSAELYQDLMEDIFDTDVDETFRRPLGLVFLSKIPPRNIETMLSEEKKLKGAAHLECLRLFVNTWSFYELAKSKHLSTEIDTGHRQWWAERLALLTTEIEIEYPGGQKGVSELEMLIDLINAYERPGAENLSEPEGKVIQAGTLDPDKKRILREAIAVSMLMVLDIDRNRLTFASRSIRQFLVARHFQELFQDSDPVTDTERSARRKRDDHLVRGHLGRIDLNREVPLARMLLGLAKKTYQLEPVELAGRIRSEIDFVSAPSTGYPSWAPYRYLKSNLLLLLALALGKAGGNEEIVFSGRDLAYVEAPDKLAYVEVPDKYVEAPGETLRNILVKRLRLERCNLEKSDSLLEIFGPDKLREQGCFTGYLPGQDRREKVKHLDKYLMSISPASPQTNKTIGFIKLPEKGHGDEKISRKFLGDFVLIPGGEREFMTRKPAEKASLASDESFGVLSEPQLNSRLTVTVPTMLVQQHPVSNLQFAYFVAQKPEYGKDRRRKKLGNTYYLSGWDFYRKYKSGMDEFLQCLETAIKEGNPNPIATAEKEYRESFQEKGYPSYEEFKKEWLDAPVVYVDWLACDAFAEHFGLRLPWEAEFEYLLRSYFCTPDNQNYDRESDRLDIREFQTYDQKDTLTGLTVIPLNNKGVQASWEVQKKFARGGRAETGLGDAIPLDVIGRVWEWMREVWSSEWPPIGFARTEEEPPRLAPNGRSFPIFRGGKDKKLPDGTLTDWQSAVRLSSRCTRGNSYLFAGEDASWTEVSRRAPMPVINVNHDIGFRCVADLRTLFSEENPT</sequence>
<feature type="compositionally biased region" description="Basic and acidic residues" evidence="1">
    <location>
        <begin position="329"/>
        <end position="348"/>
    </location>
</feature>
<dbReference type="EMBL" id="CAADFD010000025">
    <property type="protein sequence ID" value="VFJ56032.1"/>
    <property type="molecule type" value="Genomic_DNA"/>
</dbReference>
<gene>
    <name evidence="3" type="ORF">BECKFW1821B_GA0114236_102526</name>
</gene>
<name>A0A450SPW5_9GAMM</name>
<feature type="region of interest" description="Disordered" evidence="1">
    <location>
        <begin position="326"/>
        <end position="348"/>
    </location>
</feature>
<organism evidence="3">
    <name type="scientific">Candidatus Kentrum sp. FW</name>
    <dbReference type="NCBI Taxonomy" id="2126338"/>
    <lineage>
        <taxon>Bacteria</taxon>
        <taxon>Pseudomonadati</taxon>
        <taxon>Pseudomonadota</taxon>
        <taxon>Gammaproteobacteria</taxon>
        <taxon>Candidatus Kentrum</taxon>
    </lineage>
</organism>